<evidence type="ECO:0000313" key="1">
    <source>
        <dbReference type="EMBL" id="QGQ95174.1"/>
    </source>
</evidence>
<organism evidence="1 2">
    <name type="scientific">Paenibacillus psychroresistens</name>
    <dbReference type="NCBI Taxonomy" id="1778678"/>
    <lineage>
        <taxon>Bacteria</taxon>
        <taxon>Bacillati</taxon>
        <taxon>Bacillota</taxon>
        <taxon>Bacilli</taxon>
        <taxon>Bacillales</taxon>
        <taxon>Paenibacillaceae</taxon>
        <taxon>Paenibacillus</taxon>
    </lineage>
</organism>
<protein>
    <submittedName>
        <fullName evidence="1">Uncharacterized protein</fullName>
    </submittedName>
</protein>
<reference evidence="2" key="1">
    <citation type="submission" date="2018-11" db="EMBL/GenBank/DDBJ databases">
        <title>Complete genome sequence of Paenibacillus sp. ML311-T8.</title>
        <authorList>
            <person name="Nam Y.-D."/>
            <person name="Kang J."/>
            <person name="Chung W.-H."/>
            <person name="Park Y.S."/>
        </authorList>
    </citation>
    <scope>NUCLEOTIDE SEQUENCE [LARGE SCALE GENOMIC DNA]</scope>
    <source>
        <strain evidence="2">ML311-T8</strain>
    </source>
</reference>
<dbReference type="AlphaFoldDB" id="A0A6B8RHG9"/>
<evidence type="ECO:0000313" key="2">
    <source>
        <dbReference type="Proteomes" id="UP000426246"/>
    </source>
</evidence>
<dbReference type="EMBL" id="CP034235">
    <property type="protein sequence ID" value="QGQ95174.1"/>
    <property type="molecule type" value="Genomic_DNA"/>
</dbReference>
<proteinExistence type="predicted"/>
<name>A0A6B8RHG9_9BACL</name>
<keyword evidence="2" id="KW-1185">Reference proteome</keyword>
<gene>
    <name evidence="1" type="ORF">EHS13_09895</name>
</gene>
<dbReference type="KEGG" id="ppsc:EHS13_09895"/>
<sequence length="81" mass="9447">MAYFHVAEINWLLSSIIKMLVDKLDNWLEMILCSHVSEKLRIIMLLLLLIWLGPPFDEYKALATPDILFGFTFDHTAIKPE</sequence>
<accession>A0A6B8RHG9</accession>
<dbReference type="Proteomes" id="UP000426246">
    <property type="component" value="Chromosome"/>
</dbReference>